<sequence>MSQISFRSLADLRIPGRPDRPLTLDGKPLSVIEESTRDNNSDALELTAAIGVATVLHDWCLEALFALLDIDNWFSFTWILTLNQGAENEGKIEIGRIRNQITMGTLGKDEHWEVMMTFDISPLEDNPSGGLWVPNIKETMLGNRNVEDKAEVEKMGISFVKDLLANRRWLTGKNMRHEFFVESPNIGVDPWEDGMRMNPHWLYETLDLAKCTTCKSTAESGKSLNRCGTVYQVVKYHRDEEHPHAITKKYDSKKPPLTEEQQEERGAVCMDNLNTYAGIYRPCFIWEPETPKEIEHHRGLLEAEALRVEKFIQEQIEQALTEGTDIFNELKAVNEKIRQANAEAKLANPRAGRKQEKTTEKVFKEEVFKRTSKKGGMDFITYANICENLLFPYVDAIQKQYPSREVWITQDNAGLHHKAIRYLHSQGKGKEYRFAAIAAKSLDLYNIKECIGGFRRLLGIKNDHNHITSATKAVREVTAERVIELWELEAIDDIIEKFASYQCWAAKAMTCIEYNGRNDFHG</sequence>
<gene>
    <name evidence="1" type="ORF">BLS_003701</name>
</gene>
<evidence type="ECO:0000313" key="1">
    <source>
        <dbReference type="EMBL" id="KAE9983785.1"/>
    </source>
</evidence>
<comment type="caution">
    <text evidence="1">The sequence shown here is derived from an EMBL/GenBank/DDBJ whole genome shotgun (WGS) entry which is preliminary data.</text>
</comment>
<dbReference type="AlphaFoldDB" id="A0A8H3Z2V9"/>
<dbReference type="EMBL" id="WNWQ01000024">
    <property type="protein sequence ID" value="KAE9983785.1"/>
    <property type="molecule type" value="Genomic_DNA"/>
</dbReference>
<dbReference type="Proteomes" id="UP000433883">
    <property type="component" value="Unassembled WGS sequence"/>
</dbReference>
<accession>A0A8H3Z2V9</accession>
<proteinExistence type="predicted"/>
<evidence type="ECO:0000313" key="2">
    <source>
        <dbReference type="Proteomes" id="UP000433883"/>
    </source>
</evidence>
<reference evidence="1 2" key="1">
    <citation type="submission" date="2019-11" db="EMBL/GenBank/DDBJ databases">
        <title>Venturia inaequalis Genome Resource.</title>
        <authorList>
            <person name="Lichtner F.J."/>
        </authorList>
    </citation>
    <scope>NUCLEOTIDE SEQUENCE [LARGE SCALE GENOMIC DNA]</scope>
    <source>
        <strain evidence="1">Bline_iso_100314</strain>
    </source>
</reference>
<dbReference type="Gene3D" id="3.30.420.10">
    <property type="entry name" value="Ribonuclease H-like superfamily/Ribonuclease H"/>
    <property type="match status" value="1"/>
</dbReference>
<name>A0A8H3Z2V9_VENIN</name>
<dbReference type="GO" id="GO:0003676">
    <property type="term" value="F:nucleic acid binding"/>
    <property type="evidence" value="ECO:0007669"/>
    <property type="project" value="InterPro"/>
</dbReference>
<protein>
    <submittedName>
        <fullName evidence="1">Uncharacterized protein</fullName>
    </submittedName>
</protein>
<organism evidence="1 2">
    <name type="scientific">Venturia inaequalis</name>
    <name type="common">Apple scab fungus</name>
    <dbReference type="NCBI Taxonomy" id="5025"/>
    <lineage>
        <taxon>Eukaryota</taxon>
        <taxon>Fungi</taxon>
        <taxon>Dikarya</taxon>
        <taxon>Ascomycota</taxon>
        <taxon>Pezizomycotina</taxon>
        <taxon>Dothideomycetes</taxon>
        <taxon>Pleosporomycetidae</taxon>
        <taxon>Venturiales</taxon>
        <taxon>Venturiaceae</taxon>
        <taxon>Venturia</taxon>
    </lineage>
</organism>
<dbReference type="InterPro" id="IPR036397">
    <property type="entry name" value="RNaseH_sf"/>
</dbReference>